<keyword evidence="6" id="KW-0812">Transmembrane</keyword>
<reference evidence="9" key="1">
    <citation type="submission" date="2019-12" db="UniProtKB">
        <authorList>
            <consortium name="WormBaseParasite"/>
        </authorList>
    </citation>
    <scope>IDENTIFICATION</scope>
</reference>
<name>A0A5S6QYM6_TRIMR</name>
<evidence type="ECO:0000256" key="2">
    <source>
        <dbReference type="ARBA" id="ARBA00022771"/>
    </source>
</evidence>
<feature type="region of interest" description="Disordered" evidence="5">
    <location>
        <begin position="502"/>
        <end position="525"/>
    </location>
</feature>
<dbReference type="STRING" id="70415.A0A5S6QYM6"/>
<dbReference type="InterPro" id="IPR002893">
    <property type="entry name" value="Znf_MYND"/>
</dbReference>
<dbReference type="InterPro" id="IPR038825">
    <property type="entry name" value="Apical_junction"/>
</dbReference>
<keyword evidence="3" id="KW-0862">Zinc</keyword>
<dbReference type="GO" id="GO:0045216">
    <property type="term" value="P:cell-cell junction organization"/>
    <property type="evidence" value="ECO:0007669"/>
    <property type="project" value="InterPro"/>
</dbReference>
<feature type="compositionally biased region" description="Basic and acidic residues" evidence="5">
    <location>
        <begin position="647"/>
        <end position="662"/>
    </location>
</feature>
<feature type="region of interest" description="Disordered" evidence="5">
    <location>
        <begin position="972"/>
        <end position="1014"/>
    </location>
</feature>
<feature type="compositionally biased region" description="Polar residues" evidence="5">
    <location>
        <begin position="515"/>
        <end position="525"/>
    </location>
</feature>
<dbReference type="Pfam" id="PF26649">
    <property type="entry name" value="Ajm-1"/>
    <property type="match status" value="1"/>
</dbReference>
<feature type="compositionally biased region" description="Basic and acidic residues" evidence="5">
    <location>
        <begin position="610"/>
        <end position="623"/>
    </location>
</feature>
<protein>
    <submittedName>
        <fullName evidence="9">MYND-type domain-containing protein</fullName>
    </submittedName>
</protein>
<evidence type="ECO:0000313" key="8">
    <source>
        <dbReference type="Proteomes" id="UP000046395"/>
    </source>
</evidence>
<dbReference type="PROSITE" id="PS50865">
    <property type="entry name" value="ZF_MYND_2"/>
    <property type="match status" value="1"/>
</dbReference>
<evidence type="ECO:0000259" key="7">
    <source>
        <dbReference type="PROSITE" id="PS50865"/>
    </source>
</evidence>
<feature type="region of interest" description="Disordered" evidence="5">
    <location>
        <begin position="643"/>
        <end position="662"/>
    </location>
</feature>
<dbReference type="GO" id="GO:0008270">
    <property type="term" value="F:zinc ion binding"/>
    <property type="evidence" value="ECO:0007669"/>
    <property type="project" value="UniProtKB-KW"/>
</dbReference>
<dbReference type="GO" id="GO:0005886">
    <property type="term" value="C:plasma membrane"/>
    <property type="evidence" value="ECO:0007669"/>
    <property type="project" value="TreeGrafter"/>
</dbReference>
<dbReference type="InterPro" id="IPR058586">
    <property type="entry name" value="Ajm-1"/>
</dbReference>
<sequence length="1583" mass="177111">MFELTGSNWTWCYRILSATLSSIVVVSFLCSASLNRLCSGWLLQFTGWRHLPEREKDGSMNYETKDRFFGRFIVGVRDFLFVACVYACEWFPLRLAMPIADRRSFDLEGPKRSKGQFDWKFKLLTADYCHFWWSRTKALFNKRNGRFQADERLPINSFHLHGNDHCLNAQRRRFAPAYVKLRGKFFSQDFKSVNEVEQPEAAEHAVPKVHWDLSTWQQVLSGGGRLPSSQVVYGDSTIGGGDDDNDDDGEAAATRNINRFIVTCQNRLRQLVSRRAFAAASDDVACCKVVPPPFEDRFGAVGPSSLTASCKVNATSFPLVNDNTANRVVLCRTAEDKQGETTGNDKQAALCTSLEVDQPIDMDIDLDGAIQRFEHYCSVYSDSPLSSYTSKQRLKRRPKESDQRTDDQEELANNTCAPVDAGNRGRLASLTVDGAKDVDDKNRKLVTEPVVARVDRTATTTTNNSVAKATANGHYSTTACLPQPHCSGHDSALHVLPSGLQESTGRHTIAKRNSPRSTGGLQQSELSVTLKNDGDRSGEMAQPNVTVIRHRVCISSVADSGRTSGAISAKTPLRLPAAQPPMQKQADAEHQGSYGRSPQRSAARTPTSEEAVRKEVASRGKVEQRHYAVAIRSEDIEKLLQPLSGADVKRPPDQRLSPKKDGLTVCTSDQQYLSTYQSSETASPSLCSIEGPSTRSTTPALRSMHSPAHEYRRKLDEERELSRSIRRHKYKSRIDRAKKEFLESRSSVSDLFKSREEFAKKFKISMDDMESQMRDPEPARGPYMEYLSRSGNLHITAKDVQPRYLPPRSKYDRLHREMVDRAEKLWANYQKRKADSRLNLYAKSRAFSTGCLEATAADEQPSLESYFHADETDLDEVHQRGDDVFETAGSYFANETPSQEHYRARSADFLLSKANREQVEPPENQLRRVMGAGGAFDDEEKGRKLSEHELRFKKSMEKLHLPDWYLQSKYAGDGSQTSPRGAGVTWSRKTLGGFTSTPVESPTPVMRPAASPNVATRCGQPWTYGLPSSPSRSTGRLYSSMRDQRREARDFAIPVGFFDKYKDEIEELRKSRSELNRAPGGPLEAKPSSLPPKATSVRPPPGALSVPVAAVKPTQVQITETYTIEKKIVTVSSQPSAFSTVITERPKVAPPAAPPKAKRPGPSRPGYTVSAPPSSWNVPKQRDSVVVEVLESDVTPRTDASAKLGFTNLTLEEALDSMLALADAPRRLDNLEDALASADAPKIRPMTPNSFYRPAIFVDNDRLMERCAKAPSLCRKLLQKETVWVRCNCCGRIEEMSSARGRYVSCRHCYTYYCSYGCRSDDWQEHKRRCTYARVNTVCKEVIIRVKKDLEVQRSMSLVAQRGYADRGRGSVNLRFLQLHVANQYIANGWPAIASDRKCLSYLTISDLIELGKSADLVATCRQYNPKEKFILSVSIMVEIDQVPQTPSFLHATAFQYDQPLAEPKQFCRMANGHLQSRSLPPSRRMRPPVVQQQQSASSVLNRPILPVGRLLVSTAQIKCVTPSTAVDKQLADVTVGLPASSWPLPTTWMKLKFNLLQCPMVTRPPQCLEMCPLRKKLAHSQK</sequence>
<evidence type="ECO:0000256" key="5">
    <source>
        <dbReference type="SAM" id="MobiDB-lite"/>
    </source>
</evidence>
<accession>A0A5S6QYM6</accession>
<keyword evidence="6" id="KW-1133">Transmembrane helix</keyword>
<feature type="transmembrane region" description="Helical" evidence="6">
    <location>
        <begin position="12"/>
        <end position="34"/>
    </location>
</feature>
<feature type="compositionally biased region" description="Polar residues" evidence="5">
    <location>
        <begin position="681"/>
        <end position="700"/>
    </location>
</feature>
<keyword evidence="2 4" id="KW-0863">Zinc-finger</keyword>
<dbReference type="PANTHER" id="PTHR21517">
    <property type="entry name" value="APICAL JUNCTION COMPONENT 1 HOMOLOG"/>
    <property type="match status" value="1"/>
</dbReference>
<dbReference type="GO" id="GO:0043296">
    <property type="term" value="C:apical junction complex"/>
    <property type="evidence" value="ECO:0007669"/>
    <property type="project" value="TreeGrafter"/>
</dbReference>
<dbReference type="SUPFAM" id="SSF144232">
    <property type="entry name" value="HIT/MYND zinc finger-like"/>
    <property type="match status" value="1"/>
</dbReference>
<evidence type="ECO:0000313" key="9">
    <source>
        <dbReference type="WBParaSite" id="TMUE_3000012012.1"/>
    </source>
</evidence>
<evidence type="ECO:0000256" key="6">
    <source>
        <dbReference type="SAM" id="Phobius"/>
    </source>
</evidence>
<feature type="region of interest" description="Disordered" evidence="5">
    <location>
        <begin position="388"/>
        <end position="422"/>
    </location>
</feature>
<evidence type="ECO:0000256" key="1">
    <source>
        <dbReference type="ARBA" id="ARBA00022723"/>
    </source>
</evidence>
<organism evidence="8 9">
    <name type="scientific">Trichuris muris</name>
    <name type="common">Mouse whipworm</name>
    <dbReference type="NCBI Taxonomy" id="70415"/>
    <lineage>
        <taxon>Eukaryota</taxon>
        <taxon>Metazoa</taxon>
        <taxon>Ecdysozoa</taxon>
        <taxon>Nematoda</taxon>
        <taxon>Enoplea</taxon>
        <taxon>Dorylaimia</taxon>
        <taxon>Trichinellida</taxon>
        <taxon>Trichuridae</taxon>
        <taxon>Trichuris</taxon>
    </lineage>
</organism>
<evidence type="ECO:0000256" key="4">
    <source>
        <dbReference type="PROSITE-ProRule" id="PRU00134"/>
    </source>
</evidence>
<feature type="region of interest" description="Disordered" evidence="5">
    <location>
        <begin position="1072"/>
        <end position="1100"/>
    </location>
</feature>
<keyword evidence="8" id="KW-1185">Reference proteome</keyword>
<evidence type="ECO:0000256" key="3">
    <source>
        <dbReference type="ARBA" id="ARBA00022833"/>
    </source>
</evidence>
<dbReference type="Proteomes" id="UP000046395">
    <property type="component" value="Unassembled WGS sequence"/>
</dbReference>
<feature type="compositionally biased region" description="Polar residues" evidence="5">
    <location>
        <begin position="594"/>
        <end position="608"/>
    </location>
</feature>
<keyword evidence="6" id="KW-0472">Membrane</keyword>
<feature type="region of interest" description="Disordered" evidence="5">
    <location>
        <begin position="1142"/>
        <end position="1177"/>
    </location>
</feature>
<dbReference type="WBParaSite" id="TMUE_3000012012.1">
    <property type="protein sequence ID" value="TMUE_3000012012.1"/>
    <property type="gene ID" value="WBGene00293236"/>
</dbReference>
<dbReference type="PANTHER" id="PTHR21517:SF3">
    <property type="entry name" value="APICAL JUNCTION COMPONENT 1 HOMOLOG"/>
    <property type="match status" value="1"/>
</dbReference>
<feature type="domain" description="MYND-type" evidence="7">
    <location>
        <begin position="1287"/>
        <end position="1330"/>
    </location>
</feature>
<feature type="region of interest" description="Disordered" evidence="5">
    <location>
        <begin position="560"/>
        <end position="623"/>
    </location>
</feature>
<proteinExistence type="predicted"/>
<feature type="region of interest" description="Disordered" evidence="5">
    <location>
        <begin position="681"/>
        <end position="720"/>
    </location>
</feature>
<keyword evidence="1" id="KW-0479">Metal-binding</keyword>
<feature type="compositionally biased region" description="Basic and acidic residues" evidence="5">
    <location>
        <begin position="707"/>
        <end position="720"/>
    </location>
</feature>